<dbReference type="InterPro" id="IPR036052">
    <property type="entry name" value="TrpB-like_PALP_sf"/>
</dbReference>
<proteinExistence type="predicted"/>
<dbReference type="SUPFAM" id="SSF53686">
    <property type="entry name" value="Tryptophan synthase beta subunit-like PLP-dependent enzymes"/>
    <property type="match status" value="1"/>
</dbReference>
<comment type="caution">
    <text evidence="2">The sequence shown here is derived from an EMBL/GenBank/DDBJ whole genome shotgun (WGS) entry which is preliminary data.</text>
</comment>
<dbReference type="Gene3D" id="3.40.250.10">
    <property type="entry name" value="Rhodanese-like domain"/>
    <property type="match status" value="1"/>
</dbReference>
<dbReference type="InterPro" id="IPR001763">
    <property type="entry name" value="Rhodanese-like_dom"/>
</dbReference>
<dbReference type="PROSITE" id="PS50206">
    <property type="entry name" value="RHODANESE_3"/>
    <property type="match status" value="1"/>
</dbReference>
<keyword evidence="3" id="KW-1185">Reference proteome</keyword>
<dbReference type="Proteomes" id="UP000703269">
    <property type="component" value="Unassembled WGS sequence"/>
</dbReference>
<reference evidence="2 3" key="1">
    <citation type="submission" date="2021-08" db="EMBL/GenBank/DDBJ databases">
        <title>Draft Genome Sequence of Phanerochaete sordida strain YK-624.</title>
        <authorList>
            <person name="Mori T."/>
            <person name="Dohra H."/>
            <person name="Suzuki T."/>
            <person name="Kawagishi H."/>
            <person name="Hirai H."/>
        </authorList>
    </citation>
    <scope>NUCLEOTIDE SEQUENCE [LARGE SCALE GENOMIC DNA]</scope>
    <source>
        <strain evidence="2 3">YK-624</strain>
    </source>
</reference>
<name>A0A9P3GCY8_9APHY</name>
<dbReference type="OrthoDB" id="10259545at2759"/>
<sequence length="509" mass="56063">MPVDRELNVFSGEEALRKFYDPDAQAPVPLVELPAKLNPLRKDGVRIYAKLLSHLPATNVKSLPALNLLLRGMEKGKITEDTHTIVEYSSGSTVISLGILANIMGIPHVKAYLSNKTSQTKLDLLRFFGLDLTVFGGHGQPEPNDPNGGIYVATQHGQQEGYYNPDQYSNPENYEAHIRWTGPQIYNQLPEIKVFAASIGTSGTMTGTGLYLKEAKPSCLRVGVCTAPDDRVPGPRSYSLLAPVEFPWRESVNAVEEIASPESFEKSLELCRNGLLVGPSSGLALLGLLKHLNKLKEKGELDQLRNEDTGEIPCVFICCDQPFQYISEYYTKLGPEHFTPITNELLLGVDPYPYNVDWEFPPRVVRDLLQGKPVVLPPTLSTSSSGKENTLQIDPSRMVVLDLRATSDFAASRLPGSVNLDVGAREQPNPYQDPPTMVRQFRVLDERLAATDSQFGAALDGKVVFTLSYKGHVARLAMSILRNRKVQAHCVMGGSDAWIEQGLWEGSCA</sequence>
<protein>
    <submittedName>
        <fullName evidence="2">Cysteine synthase</fullName>
    </submittedName>
</protein>
<gene>
    <name evidence="2" type="ORF">PsYK624_076990</name>
</gene>
<dbReference type="SUPFAM" id="SSF52821">
    <property type="entry name" value="Rhodanese/Cell cycle control phosphatase"/>
    <property type="match status" value="1"/>
</dbReference>
<accession>A0A9P3GCY8</accession>
<dbReference type="InterPro" id="IPR050214">
    <property type="entry name" value="Cys_Synth/Cystath_Beta-Synth"/>
</dbReference>
<evidence type="ECO:0000313" key="2">
    <source>
        <dbReference type="EMBL" id="GJE91549.1"/>
    </source>
</evidence>
<evidence type="ECO:0000259" key="1">
    <source>
        <dbReference type="PROSITE" id="PS50206"/>
    </source>
</evidence>
<dbReference type="Gene3D" id="3.40.50.1100">
    <property type="match status" value="2"/>
</dbReference>
<dbReference type="InterPro" id="IPR001926">
    <property type="entry name" value="TrpB-like_PALP"/>
</dbReference>
<organism evidence="2 3">
    <name type="scientific">Phanerochaete sordida</name>
    <dbReference type="NCBI Taxonomy" id="48140"/>
    <lineage>
        <taxon>Eukaryota</taxon>
        <taxon>Fungi</taxon>
        <taxon>Dikarya</taxon>
        <taxon>Basidiomycota</taxon>
        <taxon>Agaricomycotina</taxon>
        <taxon>Agaricomycetes</taxon>
        <taxon>Polyporales</taxon>
        <taxon>Phanerochaetaceae</taxon>
        <taxon>Phanerochaete</taxon>
    </lineage>
</organism>
<dbReference type="Pfam" id="PF00291">
    <property type="entry name" value="PALP"/>
    <property type="match status" value="1"/>
</dbReference>
<dbReference type="InterPro" id="IPR036873">
    <property type="entry name" value="Rhodanese-like_dom_sf"/>
</dbReference>
<dbReference type="AlphaFoldDB" id="A0A9P3GCY8"/>
<feature type="domain" description="Rhodanese" evidence="1">
    <location>
        <begin position="394"/>
        <end position="507"/>
    </location>
</feature>
<dbReference type="PANTHER" id="PTHR10314">
    <property type="entry name" value="CYSTATHIONINE BETA-SYNTHASE"/>
    <property type="match status" value="1"/>
</dbReference>
<dbReference type="EMBL" id="BPQB01000022">
    <property type="protein sequence ID" value="GJE91549.1"/>
    <property type="molecule type" value="Genomic_DNA"/>
</dbReference>
<evidence type="ECO:0000313" key="3">
    <source>
        <dbReference type="Proteomes" id="UP000703269"/>
    </source>
</evidence>